<dbReference type="PANTHER" id="PTHR24322:SF736">
    <property type="entry name" value="RETINOL DEHYDROGENASE 10"/>
    <property type="match status" value="1"/>
</dbReference>
<dbReference type="Proteomes" id="UP001583193">
    <property type="component" value="Unassembled WGS sequence"/>
</dbReference>
<evidence type="ECO:0000256" key="2">
    <source>
        <dbReference type="ARBA" id="ARBA00023002"/>
    </source>
</evidence>
<evidence type="ECO:0000313" key="4">
    <source>
        <dbReference type="EMBL" id="KAL1885971.1"/>
    </source>
</evidence>
<evidence type="ECO:0000313" key="5">
    <source>
        <dbReference type="Proteomes" id="UP001583193"/>
    </source>
</evidence>
<dbReference type="EMBL" id="JAVDPF010000002">
    <property type="protein sequence ID" value="KAL1885971.1"/>
    <property type="molecule type" value="Genomic_DNA"/>
</dbReference>
<proteinExistence type="inferred from homology"/>
<comment type="similarity">
    <text evidence="1 3">Belongs to the short-chain dehydrogenases/reductases (SDR) family.</text>
</comment>
<keyword evidence="2" id="KW-0560">Oxidoreductase</keyword>
<organism evidence="4 5">
    <name type="scientific">Paecilomyces lecythidis</name>
    <dbReference type="NCBI Taxonomy" id="3004212"/>
    <lineage>
        <taxon>Eukaryota</taxon>
        <taxon>Fungi</taxon>
        <taxon>Dikarya</taxon>
        <taxon>Ascomycota</taxon>
        <taxon>Pezizomycotina</taxon>
        <taxon>Eurotiomycetes</taxon>
        <taxon>Eurotiomycetidae</taxon>
        <taxon>Eurotiales</taxon>
        <taxon>Thermoascaceae</taxon>
        <taxon>Paecilomyces</taxon>
    </lineage>
</organism>
<dbReference type="PRINTS" id="PR00080">
    <property type="entry name" value="SDRFAMILY"/>
</dbReference>
<comment type="caution">
    <text evidence="4">The sequence shown here is derived from an EMBL/GenBank/DDBJ whole genome shotgun (WGS) entry which is preliminary data.</text>
</comment>
<dbReference type="InterPro" id="IPR002347">
    <property type="entry name" value="SDR_fam"/>
</dbReference>
<dbReference type="PRINTS" id="PR00081">
    <property type="entry name" value="GDHRDH"/>
</dbReference>
<dbReference type="Pfam" id="PF00106">
    <property type="entry name" value="adh_short"/>
    <property type="match status" value="1"/>
</dbReference>
<dbReference type="Gene3D" id="3.40.50.720">
    <property type="entry name" value="NAD(P)-binding Rossmann-like Domain"/>
    <property type="match status" value="1"/>
</dbReference>
<reference evidence="4 5" key="1">
    <citation type="journal article" date="2024" name="IMA Fungus">
        <title>IMA Genome - F19 : A genome assembly and annotation guide to empower mycologists, including annotated draft genome sequences of Ceratocystis pirilliformis, Diaporthe australafricana, Fusarium ophioides, Paecilomyces lecythidis, and Sporothrix stenoceras.</title>
        <authorList>
            <person name="Aylward J."/>
            <person name="Wilson A.M."/>
            <person name="Visagie C.M."/>
            <person name="Spraker J."/>
            <person name="Barnes I."/>
            <person name="Buitendag C."/>
            <person name="Ceriani C."/>
            <person name="Del Mar Angel L."/>
            <person name="du Plessis D."/>
            <person name="Fuchs T."/>
            <person name="Gasser K."/>
            <person name="Kramer D."/>
            <person name="Li W."/>
            <person name="Munsamy K."/>
            <person name="Piso A."/>
            <person name="Price J.L."/>
            <person name="Sonnekus B."/>
            <person name="Thomas C."/>
            <person name="van der Nest A."/>
            <person name="van Dijk A."/>
            <person name="van Heerden A."/>
            <person name="van Vuuren N."/>
            <person name="Yilmaz N."/>
            <person name="Duong T.A."/>
            <person name="van der Merwe N.A."/>
            <person name="Wingfield M.J."/>
            <person name="Wingfield B.D."/>
        </authorList>
    </citation>
    <scope>NUCLEOTIDE SEQUENCE [LARGE SCALE GENOMIC DNA]</scope>
    <source>
        <strain evidence="4 5">CMW 18167</strain>
    </source>
</reference>
<evidence type="ECO:0000256" key="1">
    <source>
        <dbReference type="ARBA" id="ARBA00006484"/>
    </source>
</evidence>
<gene>
    <name evidence="4" type="ORF">Plec18167_001472</name>
</gene>
<protein>
    <submittedName>
        <fullName evidence="4">Uncharacterized protein</fullName>
    </submittedName>
</protein>
<dbReference type="PANTHER" id="PTHR24322">
    <property type="entry name" value="PKSB"/>
    <property type="match status" value="1"/>
</dbReference>
<dbReference type="InterPro" id="IPR036291">
    <property type="entry name" value="NAD(P)-bd_dom_sf"/>
</dbReference>
<sequence>MSIGLTPALQSSQRCLQAFAAKAPEALLPILRSPIFYKSVALLFGVRIFSIVTRWIRQRPWKAEGELAIITGGSSGIGRQIVQDLVKLRVKVVILDTKEPQSDLSSGVFFYKVDITSSKHVNDVAQRIATEHGYPTILINNAGVAVEGTILDKDEKDIRLTMEVNTLSHFWTVKAFLPSMVEKNHGHIITIASIASFVSMGEAVDYGCSKAAALAFHEGLTQEVKHWYKANNVRTRYI</sequence>
<name>A0ABR3YDC7_9EURO</name>
<keyword evidence="5" id="KW-1185">Reference proteome</keyword>
<accession>A0ABR3YDC7</accession>
<dbReference type="SUPFAM" id="SSF51735">
    <property type="entry name" value="NAD(P)-binding Rossmann-fold domains"/>
    <property type="match status" value="1"/>
</dbReference>
<evidence type="ECO:0000256" key="3">
    <source>
        <dbReference type="RuleBase" id="RU000363"/>
    </source>
</evidence>